<gene>
    <name evidence="4" type="primary">Cntnap5c</name>
    <name evidence="4" type="ORF">AWC38_SpisGene10612</name>
</gene>
<feature type="region of interest" description="Disordered" evidence="1">
    <location>
        <begin position="789"/>
        <end position="927"/>
    </location>
</feature>
<feature type="compositionally biased region" description="Basic residues" evidence="1">
    <location>
        <begin position="823"/>
        <end position="841"/>
    </location>
</feature>
<dbReference type="Pfam" id="PF00754">
    <property type="entry name" value="F5_F8_type_C"/>
    <property type="match status" value="1"/>
</dbReference>
<feature type="compositionally biased region" description="Acidic residues" evidence="1">
    <location>
        <begin position="852"/>
        <end position="874"/>
    </location>
</feature>
<dbReference type="PROSITE" id="PS50022">
    <property type="entry name" value="FA58C_3"/>
    <property type="match status" value="1"/>
</dbReference>
<evidence type="ECO:0000256" key="1">
    <source>
        <dbReference type="SAM" id="MobiDB-lite"/>
    </source>
</evidence>
<dbReference type="InterPro" id="IPR008979">
    <property type="entry name" value="Galactose-bd-like_sf"/>
</dbReference>
<dbReference type="OrthoDB" id="2121618at2759"/>
<dbReference type="EMBL" id="LSMT01000167">
    <property type="protein sequence ID" value="PFX24769.1"/>
    <property type="molecule type" value="Genomic_DNA"/>
</dbReference>
<evidence type="ECO:0000259" key="3">
    <source>
        <dbReference type="PROSITE" id="PS50222"/>
    </source>
</evidence>
<name>A0A2B4S6R3_STYPI</name>
<feature type="compositionally biased region" description="Basic and acidic residues" evidence="1">
    <location>
        <begin position="811"/>
        <end position="822"/>
    </location>
</feature>
<accession>A0A2B4S6R3</accession>
<feature type="region of interest" description="Disordered" evidence="1">
    <location>
        <begin position="423"/>
        <end position="454"/>
    </location>
</feature>
<feature type="region of interest" description="Disordered" evidence="1">
    <location>
        <begin position="516"/>
        <end position="535"/>
    </location>
</feature>
<feature type="compositionally biased region" description="Polar residues" evidence="1">
    <location>
        <begin position="271"/>
        <end position="287"/>
    </location>
</feature>
<feature type="compositionally biased region" description="Basic and acidic residues" evidence="1">
    <location>
        <begin position="10"/>
        <end position="42"/>
    </location>
</feature>
<dbReference type="Gene3D" id="2.60.120.260">
    <property type="entry name" value="Galactose-binding domain-like"/>
    <property type="match status" value="1"/>
</dbReference>
<dbReference type="PROSITE" id="PS50222">
    <property type="entry name" value="EF_HAND_2"/>
    <property type="match status" value="1"/>
</dbReference>
<feature type="domain" description="EF-hand" evidence="3">
    <location>
        <begin position="988"/>
        <end position="1023"/>
    </location>
</feature>
<protein>
    <submittedName>
        <fullName evidence="4">Contactin-associated protein like 5-3</fullName>
    </submittedName>
</protein>
<dbReference type="CDD" id="cd00057">
    <property type="entry name" value="FA58C"/>
    <property type="match status" value="1"/>
</dbReference>
<dbReference type="AlphaFoldDB" id="A0A2B4S6R3"/>
<feature type="compositionally biased region" description="Basic and acidic residues" evidence="1">
    <location>
        <begin position="427"/>
        <end position="442"/>
    </location>
</feature>
<dbReference type="FunFam" id="2.60.120.260:FF:000016">
    <property type="entry name" value="Contactin-associated protein-like 4 isoform 1"/>
    <property type="match status" value="1"/>
</dbReference>
<dbReference type="SUPFAM" id="SSF49785">
    <property type="entry name" value="Galactose-binding domain-like"/>
    <property type="match status" value="1"/>
</dbReference>
<feature type="compositionally biased region" description="Polar residues" evidence="1">
    <location>
        <begin position="443"/>
        <end position="454"/>
    </location>
</feature>
<keyword evidence="5" id="KW-1185">Reference proteome</keyword>
<dbReference type="InterPro" id="IPR011992">
    <property type="entry name" value="EF-hand-dom_pair"/>
</dbReference>
<dbReference type="PANTHER" id="PTHR35538">
    <property type="entry name" value="LIG_CHAN-GLU_BD DOMAIN-CONTAINING PROTEIN"/>
    <property type="match status" value="1"/>
</dbReference>
<evidence type="ECO:0000313" key="4">
    <source>
        <dbReference type="EMBL" id="PFX24769.1"/>
    </source>
</evidence>
<proteinExistence type="predicted"/>
<feature type="region of interest" description="Disordered" evidence="1">
    <location>
        <begin position="265"/>
        <end position="328"/>
    </location>
</feature>
<dbReference type="InterPro" id="IPR002048">
    <property type="entry name" value="EF_hand_dom"/>
</dbReference>
<evidence type="ECO:0000313" key="5">
    <source>
        <dbReference type="Proteomes" id="UP000225706"/>
    </source>
</evidence>
<feature type="region of interest" description="Disordered" evidence="1">
    <location>
        <begin position="473"/>
        <end position="503"/>
    </location>
</feature>
<dbReference type="SMART" id="SM00231">
    <property type="entry name" value="FA58C"/>
    <property type="match status" value="1"/>
</dbReference>
<dbReference type="GO" id="GO:0005509">
    <property type="term" value="F:calcium ion binding"/>
    <property type="evidence" value="ECO:0007669"/>
    <property type="project" value="InterPro"/>
</dbReference>
<dbReference type="SUPFAM" id="SSF47473">
    <property type="entry name" value="EF-hand"/>
    <property type="match status" value="1"/>
</dbReference>
<dbReference type="Proteomes" id="UP000225706">
    <property type="component" value="Unassembled WGS sequence"/>
</dbReference>
<sequence length="1171" mass="133501">MQALPYLQLKESESAASSEKKSYRLSLHEVSSKTAQFKDGHSKSGRNVNRPEYSRESNGLFEGTSSIYFGDVAPYCTPVQSLSPSKSFRRPARRQNQSSLPTWLDPLGVWLPSNKKTNCYETFIRNAELLRRTSDMFLDPCPHVPRCSHERTLSALRRQQRRLKMEEDWRKHERNMRIIERIQKIRDMWDQWTNESKSLETEHDNRLNNFRKSRDGYIDPDEIIKRKREERIEHEKLIRLEQAKRREEKLSKQRFKLPKIVVSQYEEPETSPCSRPQSLTNERQSVLPSLVDIPSGLQNRIDKGNDESEVEPQVSKGDSLEVPELESSSQERYYFENVPRAEEQVDTMLPELEQQVPTKVDSIPTKDVTDSIQQAIKCNVETVEGKNAKTLLEDNNGAQLNVKIELESDVVSESVDTKVVEQSALNTEKETADTDKSHEQQKENINSVNISNTEELVETKQANETVELDSIASLEAKEQPQEEESQGRVNKKELSEHGEDTEQANELQMNFLAPPSIPLLAGENDGSDNTSISDADDTASLMGAFIPVALGVGSGLITNDAMRASSVLDRYHVPSQARLNNTKQGKNSGAWKPKINNKKQYLEVDLGALTLVSQVATQGYPTASGVKIHKKDKCWVESYVLAFSTDGSNWQQYTEDGVVKVFNGNRDNNTIAINSIKNPVEARFVRFIPQSWKNSIAMRVEVYGEVTEPDLARTSPSSLLEEEQDRERDLVHEVILEEEEQPDLEKFVCGAENKEVLVEQEVWEEETVHSVVETASQIQSRVAIVSKSSSVDLSLQGEKQSPKTKRKSKKPKPEKQEENEEKRKKKKKKKMKKIAKEKKVKALSESSLSLLEEAEEEEEGASSQDEQEEEEEEEEPHRISPIVPEIPKRPESVTRMPPPPKRSLSMFPVRKESSQEPTKPVRQRAQTDDSIRNELMRQQLAEDRRKKLLAATGKSKRNIQVLSPVFDNYGDSAHLDDFLSKYCIISEGQANYYRRIFRSFDEDKDGFLFPEDLLEALESVNSNLLSDSHISYIYRVLELCDCSLDSGVDLKLFSVIAAFSQRVAVLDEFAKILISKLDFRELDFKLQKAKRLFLCYVDEATKTISLEELMLGLTAGGLSDDQKEQTMKILGKTACLDYLDFLTYIPLFIHIHDHILQDPLGTVVYRSMLTV</sequence>
<dbReference type="PANTHER" id="PTHR35538:SF3">
    <property type="entry name" value="C-TYPE LECTIN DOMAIN-CONTAINING PROTEIN"/>
    <property type="match status" value="1"/>
</dbReference>
<dbReference type="PROSITE" id="PS01285">
    <property type="entry name" value="FA58C_1"/>
    <property type="match status" value="1"/>
</dbReference>
<dbReference type="Gene3D" id="1.10.238.10">
    <property type="entry name" value="EF-hand"/>
    <property type="match status" value="1"/>
</dbReference>
<organism evidence="4 5">
    <name type="scientific">Stylophora pistillata</name>
    <name type="common">Smooth cauliflower coral</name>
    <dbReference type="NCBI Taxonomy" id="50429"/>
    <lineage>
        <taxon>Eukaryota</taxon>
        <taxon>Metazoa</taxon>
        <taxon>Cnidaria</taxon>
        <taxon>Anthozoa</taxon>
        <taxon>Hexacorallia</taxon>
        <taxon>Scleractinia</taxon>
        <taxon>Astrocoeniina</taxon>
        <taxon>Pocilloporidae</taxon>
        <taxon>Stylophora</taxon>
    </lineage>
</organism>
<evidence type="ECO:0000259" key="2">
    <source>
        <dbReference type="PROSITE" id="PS50022"/>
    </source>
</evidence>
<feature type="domain" description="F5/8 type C" evidence="2">
    <location>
        <begin position="545"/>
        <end position="705"/>
    </location>
</feature>
<comment type="caution">
    <text evidence="4">The sequence shown here is derived from an EMBL/GenBank/DDBJ whole genome shotgun (WGS) entry which is preliminary data.</text>
</comment>
<dbReference type="InterPro" id="IPR000421">
    <property type="entry name" value="FA58C"/>
</dbReference>
<feature type="region of interest" description="Disordered" evidence="1">
    <location>
        <begin position="1"/>
        <end position="57"/>
    </location>
</feature>
<feature type="compositionally biased region" description="Basic and acidic residues" evidence="1">
    <location>
        <begin position="490"/>
        <end position="500"/>
    </location>
</feature>
<reference evidence="5" key="1">
    <citation type="journal article" date="2017" name="bioRxiv">
        <title>Comparative analysis of the genomes of Stylophora pistillata and Acropora digitifera provides evidence for extensive differences between species of corals.</title>
        <authorList>
            <person name="Voolstra C.R."/>
            <person name="Li Y."/>
            <person name="Liew Y.J."/>
            <person name="Baumgarten S."/>
            <person name="Zoccola D."/>
            <person name="Flot J.-F."/>
            <person name="Tambutte S."/>
            <person name="Allemand D."/>
            <person name="Aranda M."/>
        </authorList>
    </citation>
    <scope>NUCLEOTIDE SEQUENCE [LARGE SCALE GENOMIC DNA]</scope>
</reference>